<dbReference type="PROSITE" id="PS51450">
    <property type="entry name" value="LRR"/>
    <property type="match status" value="1"/>
</dbReference>
<dbReference type="PANTHER" id="PTHR24367:SF318">
    <property type="entry name" value="LEUCINE-RICH GLIOMA-INACTIVATED PROTEIN 1-LIKE"/>
    <property type="match status" value="1"/>
</dbReference>
<organism evidence="2 3">
    <name type="scientific">Stegodyphus mimosarum</name>
    <name type="common">African social velvet spider</name>
    <dbReference type="NCBI Taxonomy" id="407821"/>
    <lineage>
        <taxon>Eukaryota</taxon>
        <taxon>Metazoa</taxon>
        <taxon>Ecdysozoa</taxon>
        <taxon>Arthropoda</taxon>
        <taxon>Chelicerata</taxon>
        <taxon>Arachnida</taxon>
        <taxon>Araneae</taxon>
        <taxon>Araneomorphae</taxon>
        <taxon>Entelegynae</taxon>
        <taxon>Eresoidea</taxon>
        <taxon>Eresidae</taxon>
        <taxon>Stegodyphus</taxon>
    </lineage>
</organism>
<dbReference type="OrthoDB" id="676979at2759"/>
<proteinExistence type="predicted"/>
<feature type="non-terminal residue" evidence="2">
    <location>
        <position position="315"/>
    </location>
</feature>
<evidence type="ECO:0000313" key="2">
    <source>
        <dbReference type="EMBL" id="KFM78076.1"/>
    </source>
</evidence>
<dbReference type="InterPro" id="IPR026906">
    <property type="entry name" value="LRR_5"/>
</dbReference>
<protein>
    <submittedName>
        <fullName evidence="2">Leucine-rich repeat-containing protein 15</fullName>
    </submittedName>
</protein>
<keyword evidence="3" id="KW-1185">Reference proteome</keyword>
<dbReference type="EMBL" id="KK120342">
    <property type="protein sequence ID" value="KFM78076.1"/>
    <property type="molecule type" value="Genomic_DNA"/>
</dbReference>
<dbReference type="PANTHER" id="PTHR24367">
    <property type="entry name" value="LEUCINE-RICH REPEAT-CONTAINING PROTEIN"/>
    <property type="match status" value="1"/>
</dbReference>
<accession>A0A087UL37</accession>
<dbReference type="Gene3D" id="3.80.10.10">
    <property type="entry name" value="Ribonuclease Inhibitor"/>
    <property type="match status" value="1"/>
</dbReference>
<sequence>MYQANASFWMIFLAALCAIAVADDSCPAPEELSPCTCDGEGLNCMGATSLAQIKKAFSSKFKYGGVRSVWIQGTPITRIPGDLFGQVKSQQFYIEVNNITDIDVNAFIGSRKALRTLSFFGNKIETFNYRGLKVYENLSILNLGRNKIKSIPDNAFESRSLYAIIFAQNEISYIGKNAFTGLTSLGRLEIALNSLVTLGDMSFAFKTHSESLQINLSANKIQQVAVSAFTGASPYAVFISQNQLKSLDYAAFGGLVTRIAQKGGFLEVSGNPLTCRGCDYSWIVLNKNQLANKLVGFTCQDGTRIERLTKSSIGC</sequence>
<name>A0A087UL37_STEMI</name>
<dbReference type="SUPFAM" id="SSF52058">
    <property type="entry name" value="L domain-like"/>
    <property type="match status" value="1"/>
</dbReference>
<dbReference type="AlphaFoldDB" id="A0A087UL37"/>
<evidence type="ECO:0000313" key="3">
    <source>
        <dbReference type="Proteomes" id="UP000054359"/>
    </source>
</evidence>
<dbReference type="InterPro" id="IPR032675">
    <property type="entry name" value="LRR_dom_sf"/>
</dbReference>
<dbReference type="Proteomes" id="UP000054359">
    <property type="component" value="Unassembled WGS sequence"/>
</dbReference>
<feature type="signal peptide" evidence="1">
    <location>
        <begin position="1"/>
        <end position="22"/>
    </location>
</feature>
<evidence type="ECO:0000256" key="1">
    <source>
        <dbReference type="SAM" id="SignalP"/>
    </source>
</evidence>
<reference evidence="2 3" key="1">
    <citation type="submission" date="2013-11" db="EMBL/GenBank/DDBJ databases">
        <title>Genome sequencing of Stegodyphus mimosarum.</title>
        <authorList>
            <person name="Bechsgaard J."/>
        </authorList>
    </citation>
    <scope>NUCLEOTIDE SEQUENCE [LARGE SCALE GENOMIC DNA]</scope>
</reference>
<keyword evidence="1" id="KW-0732">Signal</keyword>
<gene>
    <name evidence="2" type="ORF">X975_02990</name>
</gene>
<dbReference type="Pfam" id="PF13306">
    <property type="entry name" value="LRR_5"/>
    <property type="match status" value="1"/>
</dbReference>
<dbReference type="STRING" id="407821.A0A087UL37"/>
<dbReference type="InterPro" id="IPR051295">
    <property type="entry name" value="LGI_related"/>
</dbReference>
<feature type="chain" id="PRO_5001830715" evidence="1">
    <location>
        <begin position="23"/>
        <end position="315"/>
    </location>
</feature>
<dbReference type="OMA" id="SLIGCPR"/>
<dbReference type="InterPro" id="IPR001611">
    <property type="entry name" value="Leu-rich_rpt"/>
</dbReference>